<protein>
    <submittedName>
        <fullName evidence="3">Cell wall-binding protein</fullName>
    </submittedName>
</protein>
<evidence type="ECO:0000256" key="1">
    <source>
        <dbReference type="ARBA" id="ARBA00022737"/>
    </source>
</evidence>
<sequence length="474" mass="53878">MWRKGYKVAAAAAVLTFGMLTMSAYAAEGWAMSESNTWIYLDSNGNRIRNEWKRGADNLWRWLDSNGEMAVSCWVDGDDYYVDSNGIMVTEQWVQTEDPYGRDGEVYWYYFKSNGKKAVDEWETVKGYQYLFDSDGRMEVGWSEDGMYWLGTDGARRSGWKYLDPPDEDEYDFYGEESLDGKYWYYFGSNGKKYTPEDSSEGGDYRVARIDGEYFCFGADGRMMTGWVYLEGDPDSAPSDSIEDWSYFAEEGIRNVTLGSAVQGWLSLEPPEILQNNVDEPVVWYYFNKDGTPKTGPGYDNPSTSDFTRIDGKNYLFDQSGNPVDGLIKVQIGSTDEYTSYYFDEDSKTPLKGRETIEEGDGTKTVFYFNEGTNAGRGVTGVKDNYLYYMGKRQEADSDSRYSLVSLPNDDGTYDTYVVNTSGRISKNRTVKDRDDNEYEVNSSGLVTSINGEAVVKSISYGEPIEPVFYDGTY</sequence>
<evidence type="ECO:0000313" key="4">
    <source>
        <dbReference type="Proteomes" id="UP000824250"/>
    </source>
</evidence>
<dbReference type="SUPFAM" id="SSF69360">
    <property type="entry name" value="Cell wall binding repeat"/>
    <property type="match status" value="1"/>
</dbReference>
<gene>
    <name evidence="3" type="ORF">IAB28_02265</name>
</gene>
<accession>A0A9D1A4D1</accession>
<dbReference type="EMBL" id="DVGC01000009">
    <property type="protein sequence ID" value="HIR04780.1"/>
    <property type="molecule type" value="Genomic_DNA"/>
</dbReference>
<dbReference type="Pfam" id="PF01473">
    <property type="entry name" value="Choline_bind_1"/>
    <property type="match status" value="4"/>
</dbReference>
<name>A0A9D1A4D1_9FIRM</name>
<evidence type="ECO:0000256" key="2">
    <source>
        <dbReference type="SAM" id="SignalP"/>
    </source>
</evidence>
<reference evidence="3" key="2">
    <citation type="journal article" date="2021" name="PeerJ">
        <title>Extensive microbial diversity within the chicken gut microbiome revealed by metagenomics and culture.</title>
        <authorList>
            <person name="Gilroy R."/>
            <person name="Ravi A."/>
            <person name="Getino M."/>
            <person name="Pursley I."/>
            <person name="Horton D.L."/>
            <person name="Alikhan N.F."/>
            <person name="Baker D."/>
            <person name="Gharbi K."/>
            <person name="Hall N."/>
            <person name="Watson M."/>
            <person name="Adriaenssens E.M."/>
            <person name="Foster-Nyarko E."/>
            <person name="Jarju S."/>
            <person name="Secka A."/>
            <person name="Antonio M."/>
            <person name="Oren A."/>
            <person name="Chaudhuri R.R."/>
            <person name="La Ragione R."/>
            <person name="Hildebrand F."/>
            <person name="Pallen M.J."/>
        </authorList>
    </citation>
    <scope>NUCLEOTIDE SEQUENCE</scope>
    <source>
        <strain evidence="3">CHK180-2868</strain>
    </source>
</reference>
<dbReference type="Proteomes" id="UP000824250">
    <property type="component" value="Unassembled WGS sequence"/>
</dbReference>
<feature type="signal peptide" evidence="2">
    <location>
        <begin position="1"/>
        <end position="26"/>
    </location>
</feature>
<dbReference type="Gene3D" id="2.10.270.10">
    <property type="entry name" value="Cholin Binding"/>
    <property type="match status" value="3"/>
</dbReference>
<keyword evidence="1" id="KW-0677">Repeat</keyword>
<dbReference type="Gene3D" id="2.10.270.20">
    <property type="match status" value="1"/>
</dbReference>
<dbReference type="InterPro" id="IPR018337">
    <property type="entry name" value="Cell_wall/Cho-bd_repeat"/>
</dbReference>
<reference evidence="3" key="1">
    <citation type="submission" date="2020-10" db="EMBL/GenBank/DDBJ databases">
        <authorList>
            <person name="Gilroy R."/>
        </authorList>
    </citation>
    <scope>NUCLEOTIDE SEQUENCE</scope>
    <source>
        <strain evidence="3">CHK180-2868</strain>
    </source>
</reference>
<feature type="chain" id="PRO_5038714757" evidence="2">
    <location>
        <begin position="27"/>
        <end position="474"/>
    </location>
</feature>
<proteinExistence type="predicted"/>
<dbReference type="AlphaFoldDB" id="A0A9D1A4D1"/>
<comment type="caution">
    <text evidence="3">The sequence shown here is derived from an EMBL/GenBank/DDBJ whole genome shotgun (WGS) entry which is preliminary data.</text>
</comment>
<keyword evidence="2" id="KW-0732">Signal</keyword>
<organism evidence="3 4">
    <name type="scientific">Candidatus Copromonas faecavium</name>
    <name type="common">nom. illeg.</name>
    <dbReference type="NCBI Taxonomy" id="2840740"/>
    <lineage>
        <taxon>Bacteria</taxon>
        <taxon>Bacillati</taxon>
        <taxon>Bacillota</taxon>
        <taxon>Clostridia</taxon>
        <taxon>Lachnospirales</taxon>
        <taxon>Lachnospiraceae</taxon>
        <taxon>Candidatus Copromonas (nom. illeg.)</taxon>
    </lineage>
</organism>
<evidence type="ECO:0000313" key="3">
    <source>
        <dbReference type="EMBL" id="HIR04780.1"/>
    </source>
</evidence>